<dbReference type="Proteomes" id="UP000223749">
    <property type="component" value="Chromosome"/>
</dbReference>
<evidence type="ECO:0000259" key="2">
    <source>
        <dbReference type="Pfam" id="PF10988"/>
    </source>
</evidence>
<dbReference type="InterPro" id="IPR021255">
    <property type="entry name" value="DUF2807"/>
</dbReference>
<proteinExistence type="predicted"/>
<protein>
    <submittedName>
        <fullName evidence="3">DUF2807 domain-containing protein</fullName>
    </submittedName>
</protein>
<evidence type="ECO:0000256" key="1">
    <source>
        <dbReference type="SAM" id="SignalP"/>
    </source>
</evidence>
<feature type="signal peptide" evidence="1">
    <location>
        <begin position="1"/>
        <end position="21"/>
    </location>
</feature>
<feature type="domain" description="Putative auto-transporter adhesin head GIN" evidence="2">
    <location>
        <begin position="41"/>
        <end position="227"/>
    </location>
</feature>
<dbReference type="KEGG" id="pgs:CPT03_15810"/>
<reference evidence="3 4" key="1">
    <citation type="submission" date="2017-10" db="EMBL/GenBank/DDBJ databases">
        <title>Whole genome of Pedobacter ginsengisoli T01R-27 isolated from tomato rhizosphere.</title>
        <authorList>
            <person name="Weon H.-Y."/>
            <person name="Lee S.A."/>
            <person name="Sang M.K."/>
            <person name="Song J."/>
        </authorList>
    </citation>
    <scope>NUCLEOTIDE SEQUENCE [LARGE SCALE GENOMIC DNA]</scope>
    <source>
        <strain evidence="3 4">T01R-27</strain>
    </source>
</reference>
<dbReference type="EMBL" id="CP024091">
    <property type="protein sequence ID" value="ATP57823.1"/>
    <property type="molecule type" value="Genomic_DNA"/>
</dbReference>
<dbReference type="Pfam" id="PF10988">
    <property type="entry name" value="DUF2807"/>
    <property type="match status" value="1"/>
</dbReference>
<organism evidence="3 4">
    <name type="scientific">Pedobacter ginsengisoli</name>
    <dbReference type="NCBI Taxonomy" id="363852"/>
    <lineage>
        <taxon>Bacteria</taxon>
        <taxon>Pseudomonadati</taxon>
        <taxon>Bacteroidota</taxon>
        <taxon>Sphingobacteriia</taxon>
        <taxon>Sphingobacteriales</taxon>
        <taxon>Sphingobacteriaceae</taxon>
        <taxon>Pedobacter</taxon>
    </lineage>
</organism>
<dbReference type="PANTHER" id="PTHR39200:SF1">
    <property type="entry name" value="AUTO-TRANSPORTER ADHESIN HEAD GIN DOMAIN-CONTAINING PROTEIN-RELATED"/>
    <property type="match status" value="1"/>
</dbReference>
<gene>
    <name evidence="3" type="ORF">CPT03_15810</name>
</gene>
<dbReference type="PANTHER" id="PTHR39200">
    <property type="entry name" value="HYPOTHETICAL EXPORTED PROTEIN"/>
    <property type="match status" value="1"/>
</dbReference>
<keyword evidence="1" id="KW-0732">Signal</keyword>
<dbReference type="RefSeq" id="WP_099439735.1">
    <property type="nucleotide sequence ID" value="NZ_CP024091.1"/>
</dbReference>
<evidence type="ECO:0000313" key="4">
    <source>
        <dbReference type="Proteomes" id="UP000223749"/>
    </source>
</evidence>
<dbReference type="Gene3D" id="2.160.20.120">
    <property type="match status" value="1"/>
</dbReference>
<accession>A0A2D1U879</accession>
<name>A0A2D1U879_9SPHI</name>
<feature type="chain" id="PRO_5013864220" evidence="1">
    <location>
        <begin position="22"/>
        <end position="242"/>
    </location>
</feature>
<dbReference type="OrthoDB" id="794214at2"/>
<sequence length="242" mass="24846">MKKLSSILILAFLAVGVTSKASNLSTTSATYHSNQQRQVSNFTGIEIGGSINAKVKLGNTESLRLEGDQEAIENLITEVKNGVLTIKPKTKWNDWFKKFKNAKITAYITAKKITSLGLGGSGSIDVEGTINSSSLSVAVSGSGNIKASASVNSFEGAISGSGDLSINGKAKSSEIAISGSGTFSGKNFSVETISAHVSGSGNIYIDAQKSIDAAISGSGNISYSGNPTIQKSVSGSGGVRKI</sequence>
<evidence type="ECO:0000313" key="3">
    <source>
        <dbReference type="EMBL" id="ATP57823.1"/>
    </source>
</evidence>
<dbReference type="AlphaFoldDB" id="A0A2D1U879"/>
<keyword evidence="4" id="KW-1185">Reference proteome</keyword>